<organism evidence="5 6">
    <name type="scientific">Cicer arietinum</name>
    <name type="common">Chickpea</name>
    <name type="synonym">Garbanzo</name>
    <dbReference type="NCBI Taxonomy" id="3827"/>
    <lineage>
        <taxon>Eukaryota</taxon>
        <taxon>Viridiplantae</taxon>
        <taxon>Streptophyta</taxon>
        <taxon>Embryophyta</taxon>
        <taxon>Tracheophyta</taxon>
        <taxon>Spermatophyta</taxon>
        <taxon>Magnoliopsida</taxon>
        <taxon>eudicotyledons</taxon>
        <taxon>Gunneridae</taxon>
        <taxon>Pentapetalae</taxon>
        <taxon>rosids</taxon>
        <taxon>fabids</taxon>
        <taxon>Fabales</taxon>
        <taxon>Fabaceae</taxon>
        <taxon>Papilionoideae</taxon>
        <taxon>50 kb inversion clade</taxon>
        <taxon>NPAAA clade</taxon>
        <taxon>Hologalegina</taxon>
        <taxon>IRL clade</taxon>
        <taxon>Cicereae</taxon>
        <taxon>Cicer</taxon>
    </lineage>
</organism>
<dbReference type="eggNOG" id="KOG1697">
    <property type="taxonomic scope" value="Eukaryota"/>
</dbReference>
<dbReference type="PANTHER" id="PTHR21569:SF1">
    <property type="entry name" value="SMALL RIBOSOMAL SUBUNIT PROTEIN US9M"/>
    <property type="match status" value="1"/>
</dbReference>
<dbReference type="RefSeq" id="XP_004515926.1">
    <property type="nucleotide sequence ID" value="XM_004515869.3"/>
</dbReference>
<dbReference type="Proteomes" id="UP000087171">
    <property type="component" value="Unplaced"/>
</dbReference>
<name>A0A1S2Z6I3_CICAR</name>
<proteinExistence type="inferred from homology"/>
<dbReference type="GO" id="GO:0006412">
    <property type="term" value="P:translation"/>
    <property type="evidence" value="ECO:0007669"/>
    <property type="project" value="InterPro"/>
</dbReference>
<dbReference type="Gene3D" id="3.30.230.10">
    <property type="match status" value="1"/>
</dbReference>
<dbReference type="PaxDb" id="3827-XP_004515926.1"/>
<keyword evidence="2 4" id="KW-0689">Ribosomal protein</keyword>
<evidence type="ECO:0000256" key="3">
    <source>
        <dbReference type="ARBA" id="ARBA00023274"/>
    </source>
</evidence>
<dbReference type="GO" id="GO:0022627">
    <property type="term" value="C:cytosolic small ribosomal subunit"/>
    <property type="evidence" value="ECO:0007669"/>
    <property type="project" value="TreeGrafter"/>
</dbReference>
<dbReference type="PANTHER" id="PTHR21569">
    <property type="entry name" value="RIBOSOMAL PROTEIN S9"/>
    <property type="match status" value="1"/>
</dbReference>
<dbReference type="PROSITE" id="PS00360">
    <property type="entry name" value="RIBOSOMAL_S9"/>
    <property type="match status" value="1"/>
</dbReference>
<accession>A0A1S2Z6I3</accession>
<dbReference type="InterPro" id="IPR020574">
    <property type="entry name" value="Ribosomal_uS9_CS"/>
</dbReference>
<gene>
    <name evidence="6" type="primary">LOC101496196</name>
</gene>
<keyword evidence="3 4" id="KW-0687">Ribonucleoprotein</keyword>
<dbReference type="OrthoDB" id="10254627at2759"/>
<dbReference type="InterPro" id="IPR023035">
    <property type="entry name" value="Ribosomal_uS9_bac/plastid"/>
</dbReference>
<dbReference type="InterPro" id="IPR020568">
    <property type="entry name" value="Ribosomal_Su5_D2-typ_SF"/>
</dbReference>
<dbReference type="NCBIfam" id="NF001099">
    <property type="entry name" value="PRK00132.1"/>
    <property type="match status" value="1"/>
</dbReference>
<evidence type="ECO:0000256" key="1">
    <source>
        <dbReference type="ARBA" id="ARBA00005251"/>
    </source>
</evidence>
<dbReference type="KEGG" id="cam:101496196"/>
<evidence type="ECO:0000256" key="2">
    <source>
        <dbReference type="ARBA" id="ARBA00022980"/>
    </source>
</evidence>
<evidence type="ECO:0000313" key="6">
    <source>
        <dbReference type="RefSeq" id="XP_004515926.1"/>
    </source>
</evidence>
<dbReference type="GO" id="GO:0003735">
    <property type="term" value="F:structural constituent of ribosome"/>
    <property type="evidence" value="ECO:0007669"/>
    <property type="project" value="InterPro"/>
</dbReference>
<dbReference type="InterPro" id="IPR000754">
    <property type="entry name" value="Ribosomal_uS9"/>
</dbReference>
<reference evidence="6" key="1">
    <citation type="submission" date="2025-08" db="UniProtKB">
        <authorList>
            <consortium name="RefSeq"/>
        </authorList>
    </citation>
    <scope>IDENTIFICATION</scope>
    <source>
        <tissue evidence="6">Etiolated seedlings</tissue>
    </source>
</reference>
<dbReference type="FunFam" id="3.30.230.10:FF:000034">
    <property type="entry name" value="30S ribosomal protein S9"/>
    <property type="match status" value="1"/>
</dbReference>
<dbReference type="STRING" id="3827.A0A1S2Z6I3"/>
<dbReference type="Pfam" id="PF00380">
    <property type="entry name" value="Ribosomal_S9"/>
    <property type="match status" value="1"/>
</dbReference>
<evidence type="ECO:0000313" key="5">
    <source>
        <dbReference type="Proteomes" id="UP000087171"/>
    </source>
</evidence>
<evidence type="ECO:0000256" key="4">
    <source>
        <dbReference type="RuleBase" id="RU003815"/>
    </source>
</evidence>
<sequence>MLSRLIPKKPSHFIRFFSLPSKQHHFPISPINPHFTFLPKPFSTNNNNNDGKDPFATWKNFGESEEKFDNLFSEESGSLAGINEVEGEKVEKVVEEEKWWLEEKGLDNEDEDSLFKGIDKQTEGKGDFGAQIGVGAEHVDQPWNLKEVGGDVFDFKEDDVIQEVEEINVLEGETKEDVEKLEKEEKELTAIIKGPQRAFGDLIAASGITDEMLDSLIALKDFEGVEGLPPLSEIEDLRYERNTRKSTRAEMERLKQEEAAKARVRQVDDKGRAYGTGRRKCSIARVWVQPGNGKFMVNEKEFDVYFPMLDHRAALLRPFSETKTLGLWDVNCTVKGGGVSGQVGAIRLGISKALQNWEPDLRPALRSVGFLTRDSRVVERKKPGKAKARKSFQWVKR</sequence>
<keyword evidence="5" id="KW-1185">Reference proteome</keyword>
<dbReference type="AlphaFoldDB" id="A0A1S2Z6I3"/>
<dbReference type="InterPro" id="IPR014721">
    <property type="entry name" value="Ribsml_uS5_D2-typ_fold_subgr"/>
</dbReference>
<comment type="similarity">
    <text evidence="1 4">Belongs to the universal ribosomal protein uS9 family.</text>
</comment>
<dbReference type="GO" id="GO:0003723">
    <property type="term" value="F:RNA binding"/>
    <property type="evidence" value="ECO:0007669"/>
    <property type="project" value="TreeGrafter"/>
</dbReference>
<dbReference type="SUPFAM" id="SSF54211">
    <property type="entry name" value="Ribosomal protein S5 domain 2-like"/>
    <property type="match status" value="1"/>
</dbReference>
<dbReference type="GeneID" id="101496196"/>
<protein>
    <submittedName>
        <fullName evidence="6">30S ribosomal protein S9, mitochondrial</fullName>
    </submittedName>
</protein>
<dbReference type="HAMAP" id="MF_00532_B">
    <property type="entry name" value="Ribosomal_uS9_B"/>
    <property type="match status" value="1"/>
</dbReference>